<dbReference type="Gene3D" id="1.25.40.10">
    <property type="entry name" value="Tetratricopeptide repeat domain"/>
    <property type="match status" value="1"/>
</dbReference>
<evidence type="ECO:0000313" key="2">
    <source>
        <dbReference type="EMBL" id="KIT16756.1"/>
    </source>
</evidence>
<feature type="signal peptide" evidence="1">
    <location>
        <begin position="1"/>
        <end position="22"/>
    </location>
</feature>
<protein>
    <submittedName>
        <fullName evidence="2">Sel1 repeat protein</fullName>
    </submittedName>
</protein>
<dbReference type="SMART" id="SM00671">
    <property type="entry name" value="SEL1"/>
    <property type="match status" value="2"/>
</dbReference>
<evidence type="ECO:0000256" key="1">
    <source>
        <dbReference type="SAM" id="SignalP"/>
    </source>
</evidence>
<gene>
    <name evidence="2" type="ORF">jaqu_15440</name>
</gene>
<dbReference type="InterPro" id="IPR006597">
    <property type="entry name" value="Sel1-like"/>
</dbReference>
<sequence length="192" mass="20978">MLIRILSFSLLTASILVAPVRAEDLALADDATIEDESGTLNPPELSLGAVQRNIERGHADMMTCAQGYFITKSGRHELARELFRLCADKGWTGAMTWMSQLENNGLGAPYDPDAATEWDRRAAEAGDPVGEFNLGLAMIRGHGVVQDIEAGRRLIDRAAETGLPIAERMVSSGYDPEEVTPDADNWKYGPRF</sequence>
<name>A0A0D1EIL8_9RHOB</name>
<dbReference type="Proteomes" id="UP000032232">
    <property type="component" value="Unassembled WGS sequence"/>
</dbReference>
<dbReference type="PATRIC" id="fig|935700.4.peg.1600"/>
<accession>A0A0D1EIL8</accession>
<keyword evidence="1" id="KW-0732">Signal</keyword>
<dbReference type="OrthoDB" id="7848989at2"/>
<comment type="caution">
    <text evidence="2">The sequence shown here is derived from an EMBL/GenBank/DDBJ whole genome shotgun (WGS) entry which is preliminary data.</text>
</comment>
<dbReference type="STRING" id="935700.jaqu_15440"/>
<evidence type="ECO:0000313" key="3">
    <source>
        <dbReference type="Proteomes" id="UP000032232"/>
    </source>
</evidence>
<keyword evidence="3" id="KW-1185">Reference proteome</keyword>
<proteinExistence type="predicted"/>
<dbReference type="SUPFAM" id="SSF81901">
    <property type="entry name" value="HCP-like"/>
    <property type="match status" value="1"/>
</dbReference>
<feature type="chain" id="PRO_5002245456" evidence="1">
    <location>
        <begin position="23"/>
        <end position="192"/>
    </location>
</feature>
<dbReference type="InterPro" id="IPR011990">
    <property type="entry name" value="TPR-like_helical_dom_sf"/>
</dbReference>
<organism evidence="2 3">
    <name type="scientific">Jannaschia aquimarina</name>
    <dbReference type="NCBI Taxonomy" id="935700"/>
    <lineage>
        <taxon>Bacteria</taxon>
        <taxon>Pseudomonadati</taxon>
        <taxon>Pseudomonadota</taxon>
        <taxon>Alphaproteobacteria</taxon>
        <taxon>Rhodobacterales</taxon>
        <taxon>Roseobacteraceae</taxon>
        <taxon>Jannaschia</taxon>
    </lineage>
</organism>
<dbReference type="RefSeq" id="WP_043918368.1">
    <property type="nucleotide sequence ID" value="NZ_FZPF01000001.1"/>
</dbReference>
<dbReference type="EMBL" id="JYFE01000027">
    <property type="protein sequence ID" value="KIT16756.1"/>
    <property type="molecule type" value="Genomic_DNA"/>
</dbReference>
<reference evidence="2 3" key="1">
    <citation type="submission" date="2015-02" db="EMBL/GenBank/DDBJ databases">
        <title>Genome Sequence of Jannaschia aquimarina DSM28248, a member of the Roseobacter clade.</title>
        <authorList>
            <person name="Voget S."/>
            <person name="Daniel R."/>
        </authorList>
    </citation>
    <scope>NUCLEOTIDE SEQUENCE [LARGE SCALE GENOMIC DNA]</scope>
    <source>
        <strain evidence="2 3">GSW-M26</strain>
    </source>
</reference>
<dbReference type="Pfam" id="PF08238">
    <property type="entry name" value="Sel1"/>
    <property type="match status" value="2"/>
</dbReference>
<dbReference type="AlphaFoldDB" id="A0A0D1EIL8"/>